<feature type="transmembrane region" description="Helical" evidence="5">
    <location>
        <begin position="201"/>
        <end position="220"/>
    </location>
</feature>
<feature type="transmembrane region" description="Helical" evidence="5">
    <location>
        <begin position="240"/>
        <end position="257"/>
    </location>
</feature>
<feature type="transmembrane region" description="Helical" evidence="5">
    <location>
        <begin position="269"/>
        <end position="287"/>
    </location>
</feature>
<sequence length="385" mass="40756">MLYIFFLLNGFSLASWISRTPAIRDGLSVSTEQMGIILFCFSSGCMVGILSSGKLLSLKGVKACALLGMFLLTAGLALLASGLGAGNAYLSASGLFIFGVGIGWAEVAINISCAVMEREFNRSLMTLLHGFFSLGTFLGALTGMFISSLDISPLKHLLTVSGVLMVLTLLLMGGFPVSDAGQKSDKKDRFSQQVINELKDGSLLVICIIVLAMALAEGSANDWLPLLMIDGHGFKETQGLLIYAGFTLCMVLGRFGGTPLVDKLGKMLVLKWSAVAALTGLLTIIFLPYQYLVVFAVLLWGLGASLGFPLALSAAGETGANSNLRVTIASVVGYFAFLVGPPLLGLIGEHFTLRFAMLPVAMLILVAFIATFTSRAKTQPHVTSE</sequence>
<feature type="domain" description="Major facilitator superfamily (MFS) profile" evidence="6">
    <location>
        <begin position="1"/>
        <end position="379"/>
    </location>
</feature>
<feature type="transmembrane region" description="Helical" evidence="5">
    <location>
        <begin position="35"/>
        <end position="56"/>
    </location>
</feature>
<organism evidence="7 8">
    <name type="scientific">Pantoea piersonii</name>
    <dbReference type="NCBI Taxonomy" id="2364647"/>
    <lineage>
        <taxon>Bacteria</taxon>
        <taxon>Pseudomonadati</taxon>
        <taxon>Pseudomonadota</taxon>
        <taxon>Gammaproteobacteria</taxon>
        <taxon>Enterobacterales</taxon>
        <taxon>Erwiniaceae</taxon>
        <taxon>Pantoea</taxon>
    </lineage>
</organism>
<feature type="transmembrane region" description="Helical" evidence="5">
    <location>
        <begin position="63"/>
        <end position="83"/>
    </location>
</feature>
<feature type="transmembrane region" description="Helical" evidence="5">
    <location>
        <begin position="324"/>
        <end position="347"/>
    </location>
</feature>
<gene>
    <name evidence="7" type="ORF">N5580_21960</name>
</gene>
<proteinExistence type="predicted"/>
<feature type="transmembrane region" description="Helical" evidence="5">
    <location>
        <begin position="293"/>
        <end position="312"/>
    </location>
</feature>
<dbReference type="PANTHER" id="PTHR23514:SF13">
    <property type="entry name" value="INNER MEMBRANE PROTEIN YBJJ"/>
    <property type="match status" value="1"/>
</dbReference>
<dbReference type="AlphaFoldDB" id="A0AAJ5UCP1"/>
<dbReference type="InterPro" id="IPR011701">
    <property type="entry name" value="MFS"/>
</dbReference>
<dbReference type="RefSeq" id="WP_233215912.1">
    <property type="nucleotide sequence ID" value="NZ_CP104761.1"/>
</dbReference>
<dbReference type="Gene3D" id="1.20.1250.20">
    <property type="entry name" value="MFS general substrate transporter like domains"/>
    <property type="match status" value="2"/>
</dbReference>
<dbReference type="InterPro" id="IPR051788">
    <property type="entry name" value="MFS_Transporter"/>
</dbReference>
<dbReference type="PANTHER" id="PTHR23514">
    <property type="entry name" value="BYPASS OF STOP CODON PROTEIN 6"/>
    <property type="match status" value="1"/>
</dbReference>
<evidence type="ECO:0000313" key="7">
    <source>
        <dbReference type="EMBL" id="WBG93590.1"/>
    </source>
</evidence>
<comment type="subcellular location">
    <subcellularLocation>
        <location evidence="1">Membrane</location>
        <topology evidence="1">Multi-pass membrane protein</topology>
    </subcellularLocation>
</comment>
<dbReference type="Proteomes" id="UP001211544">
    <property type="component" value="Plasmid pGABEKP28_3"/>
</dbReference>
<dbReference type="SUPFAM" id="SSF103473">
    <property type="entry name" value="MFS general substrate transporter"/>
    <property type="match status" value="1"/>
</dbReference>
<evidence type="ECO:0000259" key="6">
    <source>
        <dbReference type="PROSITE" id="PS50850"/>
    </source>
</evidence>
<feature type="transmembrane region" description="Helical" evidence="5">
    <location>
        <begin position="353"/>
        <end position="372"/>
    </location>
</feature>
<evidence type="ECO:0000256" key="3">
    <source>
        <dbReference type="ARBA" id="ARBA00022989"/>
    </source>
</evidence>
<keyword evidence="4 5" id="KW-0472">Membrane</keyword>
<keyword evidence="2 5" id="KW-0812">Transmembrane</keyword>
<feature type="transmembrane region" description="Helical" evidence="5">
    <location>
        <begin position="158"/>
        <end position="180"/>
    </location>
</feature>
<evidence type="ECO:0000256" key="4">
    <source>
        <dbReference type="ARBA" id="ARBA00023136"/>
    </source>
</evidence>
<geneLocation type="plasmid" evidence="7 8">
    <name>pGABEKP28_3</name>
</geneLocation>
<dbReference type="InterPro" id="IPR020846">
    <property type="entry name" value="MFS_dom"/>
</dbReference>
<name>A0AAJ5UCP1_9GAMM</name>
<feature type="transmembrane region" description="Helical" evidence="5">
    <location>
        <begin position="95"/>
        <end position="115"/>
    </location>
</feature>
<feature type="transmembrane region" description="Helical" evidence="5">
    <location>
        <begin position="127"/>
        <end position="146"/>
    </location>
</feature>
<dbReference type="PROSITE" id="PS50850">
    <property type="entry name" value="MFS"/>
    <property type="match status" value="1"/>
</dbReference>
<accession>A0AAJ5UCP1</accession>
<reference evidence="7 8" key="1">
    <citation type="journal article" date="2022" name="J Glob Antimicrob Resist">
        <title>First complete genome of a multidrug resistant strain of the novel human pathogen Kalamiella piersonii (GABEKP28) identified in human saliva.</title>
        <authorList>
            <person name="McDonagh F."/>
            <person name="Singh N.K."/>
            <person name="Venkateswaran K."/>
            <person name="Lonappan A.M."/>
            <person name="Hallahan B."/>
            <person name="Tuohy A."/>
            <person name="Burke L."/>
            <person name="Kovarova A."/>
            <person name="Miliotis G."/>
        </authorList>
    </citation>
    <scope>NUCLEOTIDE SEQUENCE [LARGE SCALE GENOMIC DNA]</scope>
    <source>
        <strain evidence="7 8">GABEKP28</strain>
    </source>
</reference>
<dbReference type="CDD" id="cd17393">
    <property type="entry name" value="MFS_MosC_like"/>
    <property type="match status" value="1"/>
</dbReference>
<dbReference type="EMBL" id="CP104761">
    <property type="protein sequence ID" value="WBG93590.1"/>
    <property type="molecule type" value="Genomic_DNA"/>
</dbReference>
<keyword evidence="3 5" id="KW-1133">Transmembrane helix</keyword>
<evidence type="ECO:0000256" key="2">
    <source>
        <dbReference type="ARBA" id="ARBA00022692"/>
    </source>
</evidence>
<dbReference type="InterPro" id="IPR036259">
    <property type="entry name" value="MFS_trans_sf"/>
</dbReference>
<keyword evidence="8" id="KW-1185">Reference proteome</keyword>
<protein>
    <submittedName>
        <fullName evidence="7">MFS transporter</fullName>
    </submittedName>
</protein>
<dbReference type="Pfam" id="PF07690">
    <property type="entry name" value="MFS_1"/>
    <property type="match status" value="1"/>
</dbReference>
<keyword evidence="7" id="KW-0614">Plasmid</keyword>
<evidence type="ECO:0000256" key="5">
    <source>
        <dbReference type="SAM" id="Phobius"/>
    </source>
</evidence>
<dbReference type="GO" id="GO:0016020">
    <property type="term" value="C:membrane"/>
    <property type="evidence" value="ECO:0007669"/>
    <property type="project" value="UniProtKB-SubCell"/>
</dbReference>
<evidence type="ECO:0000313" key="8">
    <source>
        <dbReference type="Proteomes" id="UP001211544"/>
    </source>
</evidence>
<dbReference type="GO" id="GO:0022857">
    <property type="term" value="F:transmembrane transporter activity"/>
    <property type="evidence" value="ECO:0007669"/>
    <property type="project" value="InterPro"/>
</dbReference>
<dbReference type="KEGG" id="kpie:N5580_21960"/>
<evidence type="ECO:0000256" key="1">
    <source>
        <dbReference type="ARBA" id="ARBA00004141"/>
    </source>
</evidence>